<dbReference type="Pfam" id="PF00702">
    <property type="entry name" value="Hydrolase"/>
    <property type="match status" value="1"/>
</dbReference>
<dbReference type="InterPro" id="IPR036412">
    <property type="entry name" value="HAD-like_sf"/>
</dbReference>
<evidence type="ECO:0000256" key="2">
    <source>
        <dbReference type="ARBA" id="ARBA00006024"/>
    </source>
</evidence>
<dbReference type="NCBIfam" id="TIGR01525">
    <property type="entry name" value="ATPase-IB_hvy"/>
    <property type="match status" value="1"/>
</dbReference>
<dbReference type="NCBIfam" id="TIGR01494">
    <property type="entry name" value="ATPase_P-type"/>
    <property type="match status" value="2"/>
</dbReference>
<dbReference type="Gene3D" id="2.70.150.10">
    <property type="entry name" value="Calcium-transporting ATPase, cytoplasmic transduction domain A"/>
    <property type="match status" value="1"/>
</dbReference>
<dbReference type="InterPro" id="IPR023214">
    <property type="entry name" value="HAD_sf"/>
</dbReference>
<reference evidence="12 13" key="1">
    <citation type="submission" date="2016-05" db="EMBL/GenBank/DDBJ databases">
        <title>Single-cell genome of chain-forming Candidatus Thiomargarita nelsonii and comparison to other large sulfur-oxidizing bacteria.</title>
        <authorList>
            <person name="Winkel M."/>
            <person name="Salman V."/>
            <person name="Woyke T."/>
            <person name="Schulz-Vogt H."/>
            <person name="Richter M."/>
            <person name="Flood B."/>
            <person name="Bailey J."/>
            <person name="Amann R."/>
            <person name="Mussmann M."/>
        </authorList>
    </citation>
    <scope>NUCLEOTIDE SEQUENCE [LARGE SCALE GENOMIC DNA]</scope>
    <source>
        <strain evidence="12 13">THI036</strain>
    </source>
</reference>
<dbReference type="PRINTS" id="PR00120">
    <property type="entry name" value="HATPASE"/>
</dbReference>
<evidence type="ECO:0000256" key="3">
    <source>
        <dbReference type="ARBA" id="ARBA00022692"/>
    </source>
</evidence>
<dbReference type="InterPro" id="IPR027256">
    <property type="entry name" value="P-typ_ATPase_IB"/>
</dbReference>
<dbReference type="PROSITE" id="PS00154">
    <property type="entry name" value="ATPASE_E1_E2"/>
    <property type="match status" value="1"/>
</dbReference>
<keyword evidence="3 10" id="KW-0812">Transmembrane</keyword>
<comment type="caution">
    <text evidence="10">Lacks conserved residue(s) required for the propagation of feature annotation.</text>
</comment>
<dbReference type="Gene3D" id="3.40.50.1000">
    <property type="entry name" value="HAD superfamily/HAD-like"/>
    <property type="match status" value="1"/>
</dbReference>
<dbReference type="PANTHER" id="PTHR43520">
    <property type="entry name" value="ATP7, ISOFORM B"/>
    <property type="match status" value="1"/>
</dbReference>
<dbReference type="GO" id="GO:0043682">
    <property type="term" value="F:P-type divalent copper transporter activity"/>
    <property type="evidence" value="ECO:0007669"/>
    <property type="project" value="TreeGrafter"/>
</dbReference>
<dbReference type="InterPro" id="IPR008250">
    <property type="entry name" value="ATPase_P-typ_transduc_dom_A_sf"/>
</dbReference>
<keyword evidence="13" id="KW-1185">Reference proteome</keyword>
<accession>A0A176RSB6</accession>
<dbReference type="SUPFAM" id="SSF56784">
    <property type="entry name" value="HAD-like"/>
    <property type="match status" value="1"/>
</dbReference>
<keyword evidence="9 10" id="KW-0472">Membrane</keyword>
<feature type="transmembrane region" description="Helical" evidence="10">
    <location>
        <begin position="109"/>
        <end position="137"/>
    </location>
</feature>
<keyword evidence="5 10" id="KW-0547">Nucleotide-binding</keyword>
<comment type="caution">
    <text evidence="12">The sequence shown here is derived from an EMBL/GenBank/DDBJ whole genome shotgun (WGS) entry which is preliminary data.</text>
</comment>
<dbReference type="PATRIC" id="fig|1003181.4.peg.7572"/>
<dbReference type="InterPro" id="IPR044492">
    <property type="entry name" value="P_typ_ATPase_HD_dom"/>
</dbReference>
<evidence type="ECO:0000256" key="1">
    <source>
        <dbReference type="ARBA" id="ARBA00004127"/>
    </source>
</evidence>
<feature type="domain" description="P-type ATPase A" evidence="11">
    <location>
        <begin position="162"/>
        <end position="260"/>
    </location>
</feature>
<dbReference type="AlphaFoldDB" id="A0A176RSB6"/>
<evidence type="ECO:0000259" key="11">
    <source>
        <dbReference type="Pfam" id="PF00122"/>
    </source>
</evidence>
<evidence type="ECO:0000313" key="12">
    <source>
        <dbReference type="EMBL" id="OAD18661.1"/>
    </source>
</evidence>
<dbReference type="InterPro" id="IPR018303">
    <property type="entry name" value="ATPase_P-typ_P_site"/>
</dbReference>
<proteinExistence type="inferred from homology"/>
<dbReference type="PROSITE" id="PS01229">
    <property type="entry name" value="COF_2"/>
    <property type="match status" value="1"/>
</dbReference>
<dbReference type="GO" id="GO:0055070">
    <property type="term" value="P:copper ion homeostasis"/>
    <property type="evidence" value="ECO:0007669"/>
    <property type="project" value="TreeGrafter"/>
</dbReference>
<keyword evidence="10" id="KW-1003">Cell membrane</keyword>
<sequence length="677" mass="73586">MLGSVAGVLLSKLKVPRIVEKKVLQFKNRQATPASNRSQVATKKQALSPAEAEAAHQQRVSLGALVLLGLGAVTTPVVGLTGLPLLVYNYIYMMRKVRESYLKKGKLTVVVFDALTVSFALFMGFFFTASLLFTALFTTNRLIARTEREAQTDFSRIFGELADSVWLFKEGVEVEVPLSSLQSQDTIVVHAGEMIPVDGHIVSGEGIVDQHLLTGESQPVEKKVGDEVFTSTLLISGRFHVRVEKQGSETITGQIAQTLEHAATFKLQAQSRGDRIVEQGASRTMLASITALPLIGLNHAIALSYSGFGYQMRMAAPLMVLNYLRIASRNGILVKDGRALDTLQHIDTIVFDKTGTLTEEVPQVERVVACEGFTQQQLLQYAASAEQRQKHPIAQAICSYARQQGVSLLELINTDYAVGHGLRVDMLESAREQSRRSILIGSRRFVDKAGIQVPENIDTIEAEAGERGYSIVYVTADNGELMGVIELRPALRPQARAAVDALHELGMTLYIISGDQEKPTRYLAQSLGVDHYFAETLPEGKAKHIEALQAEGHKVCFIGDGINDSVALQKADVSVSLHGAATIAQDTADIILMTPDLLHLPYLIRISGELHQHMNHSEWLNTASGIACVSGVLVLGMGLSGAILLYSGGLLANISNAMVPLLMHPEKANIQNDPPIT</sequence>
<dbReference type="InterPro" id="IPR001757">
    <property type="entry name" value="P_typ_ATPase"/>
</dbReference>
<dbReference type="SFLD" id="SFLDG00002">
    <property type="entry name" value="C1.7:_P-type_atpase_like"/>
    <property type="match status" value="1"/>
</dbReference>
<evidence type="ECO:0000256" key="6">
    <source>
        <dbReference type="ARBA" id="ARBA00022840"/>
    </source>
</evidence>
<dbReference type="SFLD" id="SFLDF00027">
    <property type="entry name" value="p-type_atpase"/>
    <property type="match status" value="1"/>
</dbReference>
<dbReference type="EMBL" id="LUTY01003144">
    <property type="protein sequence ID" value="OAD18661.1"/>
    <property type="molecule type" value="Genomic_DNA"/>
</dbReference>
<dbReference type="GO" id="GO:0005524">
    <property type="term" value="F:ATP binding"/>
    <property type="evidence" value="ECO:0007669"/>
    <property type="project" value="UniProtKB-UniRule"/>
</dbReference>
<dbReference type="PRINTS" id="PR00119">
    <property type="entry name" value="CATATPASE"/>
</dbReference>
<keyword evidence="7" id="KW-1278">Translocase</keyword>
<name>A0A176RSB6_9GAMM</name>
<dbReference type="SUPFAM" id="SSF81653">
    <property type="entry name" value="Calcium ATPase, transduction domain A"/>
    <property type="match status" value="1"/>
</dbReference>
<dbReference type="Gene3D" id="3.40.1110.10">
    <property type="entry name" value="Calcium-transporting ATPase, cytoplasmic domain N"/>
    <property type="match status" value="1"/>
</dbReference>
<keyword evidence="4 10" id="KW-0479">Metal-binding</keyword>
<protein>
    <submittedName>
        <fullName evidence="12">Heavy metal translocating P-type ATPase</fullName>
    </submittedName>
</protein>
<evidence type="ECO:0000256" key="5">
    <source>
        <dbReference type="ARBA" id="ARBA00022741"/>
    </source>
</evidence>
<keyword evidence="6 10" id="KW-0067">ATP-binding</keyword>
<evidence type="ECO:0000313" key="13">
    <source>
        <dbReference type="Proteomes" id="UP000076962"/>
    </source>
</evidence>
<evidence type="ECO:0000256" key="10">
    <source>
        <dbReference type="RuleBase" id="RU362081"/>
    </source>
</evidence>
<comment type="subcellular location">
    <subcellularLocation>
        <location evidence="10">Cell membrane</location>
    </subcellularLocation>
    <subcellularLocation>
        <location evidence="1">Endomembrane system</location>
        <topology evidence="1">Multi-pass membrane protein</topology>
    </subcellularLocation>
</comment>
<dbReference type="GO" id="GO:0005507">
    <property type="term" value="F:copper ion binding"/>
    <property type="evidence" value="ECO:0007669"/>
    <property type="project" value="TreeGrafter"/>
</dbReference>
<keyword evidence="8 10" id="KW-1133">Transmembrane helix</keyword>
<feature type="transmembrane region" description="Helical" evidence="10">
    <location>
        <begin position="64"/>
        <end position="88"/>
    </location>
</feature>
<evidence type="ECO:0000256" key="7">
    <source>
        <dbReference type="ARBA" id="ARBA00022967"/>
    </source>
</evidence>
<gene>
    <name evidence="12" type="ORF">THIOM_005736</name>
</gene>
<dbReference type="InterPro" id="IPR059000">
    <property type="entry name" value="ATPase_P-type_domA"/>
</dbReference>
<dbReference type="Pfam" id="PF00122">
    <property type="entry name" value="E1-E2_ATPase"/>
    <property type="match status" value="1"/>
</dbReference>
<dbReference type="Proteomes" id="UP000076962">
    <property type="component" value="Unassembled WGS sequence"/>
</dbReference>
<comment type="similarity">
    <text evidence="2 10">Belongs to the cation transport ATPase (P-type) (TC 3.A.3) family. Type IB subfamily.</text>
</comment>
<dbReference type="GO" id="GO:0016887">
    <property type="term" value="F:ATP hydrolysis activity"/>
    <property type="evidence" value="ECO:0007669"/>
    <property type="project" value="InterPro"/>
</dbReference>
<evidence type="ECO:0000256" key="9">
    <source>
        <dbReference type="ARBA" id="ARBA00023136"/>
    </source>
</evidence>
<evidence type="ECO:0000256" key="4">
    <source>
        <dbReference type="ARBA" id="ARBA00022723"/>
    </source>
</evidence>
<dbReference type="GO" id="GO:0012505">
    <property type="term" value="C:endomembrane system"/>
    <property type="evidence" value="ECO:0007669"/>
    <property type="project" value="UniProtKB-SubCell"/>
</dbReference>
<dbReference type="PANTHER" id="PTHR43520:SF8">
    <property type="entry name" value="P-TYPE CU(+) TRANSPORTER"/>
    <property type="match status" value="1"/>
</dbReference>
<evidence type="ECO:0000256" key="8">
    <source>
        <dbReference type="ARBA" id="ARBA00022989"/>
    </source>
</evidence>
<dbReference type="InterPro" id="IPR023299">
    <property type="entry name" value="ATPase_P-typ_cyto_dom_N"/>
</dbReference>
<dbReference type="SFLD" id="SFLDS00003">
    <property type="entry name" value="Haloacid_Dehalogenase"/>
    <property type="match status" value="1"/>
</dbReference>
<organism evidence="12 13">
    <name type="scientific">Candidatus Thiomargarita nelsonii</name>
    <dbReference type="NCBI Taxonomy" id="1003181"/>
    <lineage>
        <taxon>Bacteria</taxon>
        <taxon>Pseudomonadati</taxon>
        <taxon>Pseudomonadota</taxon>
        <taxon>Gammaproteobacteria</taxon>
        <taxon>Thiotrichales</taxon>
        <taxon>Thiotrichaceae</taxon>
        <taxon>Thiomargarita</taxon>
    </lineage>
</organism>
<dbReference type="GO" id="GO:0005886">
    <property type="term" value="C:plasma membrane"/>
    <property type="evidence" value="ECO:0007669"/>
    <property type="project" value="UniProtKB-SubCell"/>
</dbReference>